<feature type="transmembrane region" description="Helical" evidence="4">
    <location>
        <begin position="29"/>
        <end position="55"/>
    </location>
</feature>
<evidence type="ECO:0000313" key="6">
    <source>
        <dbReference type="Proteomes" id="UP001482620"/>
    </source>
</evidence>
<accession>A0ABV0VAI1</accession>
<dbReference type="PANTHER" id="PTHR45792">
    <property type="entry name" value="DIACYLGLYCEROL LIPASE HOMOLOG-RELATED"/>
    <property type="match status" value="1"/>
</dbReference>
<keyword evidence="2" id="KW-0442">Lipid degradation</keyword>
<keyword evidence="4" id="KW-1133">Transmembrane helix</keyword>
<evidence type="ECO:0000313" key="5">
    <source>
        <dbReference type="EMBL" id="MEQ2253461.1"/>
    </source>
</evidence>
<comment type="caution">
    <text evidence="5">The sequence shown here is derived from an EMBL/GenBank/DDBJ whole genome shotgun (WGS) entry which is preliminary data.</text>
</comment>
<evidence type="ECO:0000256" key="1">
    <source>
        <dbReference type="ARBA" id="ARBA00022801"/>
    </source>
</evidence>
<organism evidence="5 6">
    <name type="scientific">Ilyodon furcidens</name>
    <name type="common">goldbreast splitfin</name>
    <dbReference type="NCBI Taxonomy" id="33524"/>
    <lineage>
        <taxon>Eukaryota</taxon>
        <taxon>Metazoa</taxon>
        <taxon>Chordata</taxon>
        <taxon>Craniata</taxon>
        <taxon>Vertebrata</taxon>
        <taxon>Euteleostomi</taxon>
        <taxon>Actinopterygii</taxon>
        <taxon>Neopterygii</taxon>
        <taxon>Teleostei</taxon>
        <taxon>Neoteleostei</taxon>
        <taxon>Acanthomorphata</taxon>
        <taxon>Ovalentaria</taxon>
        <taxon>Atherinomorphae</taxon>
        <taxon>Cyprinodontiformes</taxon>
        <taxon>Goodeidae</taxon>
        <taxon>Ilyodon</taxon>
    </lineage>
</organism>
<protein>
    <recommendedName>
        <fullName evidence="7">MARVEL domain-containing protein</fullName>
    </recommendedName>
</protein>
<keyword evidence="4" id="KW-0472">Membrane</keyword>
<evidence type="ECO:0000256" key="4">
    <source>
        <dbReference type="SAM" id="Phobius"/>
    </source>
</evidence>
<keyword evidence="3" id="KW-0443">Lipid metabolism</keyword>
<proteinExistence type="predicted"/>
<dbReference type="InterPro" id="IPR052214">
    <property type="entry name" value="DAG_Lipase-Related"/>
</dbReference>
<keyword evidence="6" id="KW-1185">Reference proteome</keyword>
<dbReference type="EMBL" id="JAHRIQ010097907">
    <property type="protein sequence ID" value="MEQ2253461.1"/>
    <property type="molecule type" value="Genomic_DNA"/>
</dbReference>
<keyword evidence="4" id="KW-0812">Transmembrane</keyword>
<evidence type="ECO:0000256" key="3">
    <source>
        <dbReference type="ARBA" id="ARBA00023098"/>
    </source>
</evidence>
<evidence type="ECO:0008006" key="7">
    <source>
        <dbReference type="Google" id="ProtNLM"/>
    </source>
</evidence>
<feature type="transmembrane region" description="Helical" evidence="4">
    <location>
        <begin position="76"/>
        <end position="94"/>
    </location>
</feature>
<sequence length="177" mass="19309">MRFLFRWIGTMILFTYHKGHFGCSGGGVLHTYLVGLLVVLGLIILSLCAIVYVSAQGTITNPGARRSMPALVYLRALLYIPELVWACLGAVWVSDNSQGCDPATVGGVITAVVTRQDGGEPTCSDWTFFSGYTMDSWQKWRIVCLSIMSVEDVEDMSIIGCLISGFLLFGVSGYLAY</sequence>
<reference evidence="5 6" key="1">
    <citation type="submission" date="2021-06" db="EMBL/GenBank/DDBJ databases">
        <authorList>
            <person name="Palmer J.M."/>
        </authorList>
    </citation>
    <scope>NUCLEOTIDE SEQUENCE [LARGE SCALE GENOMIC DNA]</scope>
    <source>
        <strain evidence="6">if_2019</strain>
        <tissue evidence="5">Muscle</tissue>
    </source>
</reference>
<name>A0ABV0VAI1_9TELE</name>
<gene>
    <name evidence="5" type="ORF">ILYODFUR_032339</name>
</gene>
<dbReference type="PANTHER" id="PTHR45792:SF2">
    <property type="entry name" value="DIACYLGLYCEROL LIPASE-BETA"/>
    <property type="match status" value="1"/>
</dbReference>
<feature type="transmembrane region" description="Helical" evidence="4">
    <location>
        <begin position="156"/>
        <end position="176"/>
    </location>
</feature>
<dbReference type="Proteomes" id="UP001482620">
    <property type="component" value="Unassembled WGS sequence"/>
</dbReference>
<evidence type="ECO:0000256" key="2">
    <source>
        <dbReference type="ARBA" id="ARBA00022963"/>
    </source>
</evidence>
<keyword evidence="1" id="KW-0378">Hydrolase</keyword>